<keyword evidence="1" id="KW-0472">Membrane</keyword>
<evidence type="ECO:0000256" key="1">
    <source>
        <dbReference type="SAM" id="Phobius"/>
    </source>
</evidence>
<keyword evidence="1" id="KW-1133">Transmembrane helix</keyword>
<dbReference type="EMBL" id="GL766114">
    <property type="protein sequence ID" value="EFZ15602.1"/>
    <property type="molecule type" value="Genomic_DNA"/>
</dbReference>
<feature type="non-terminal residue" evidence="2">
    <location>
        <position position="236"/>
    </location>
</feature>
<dbReference type="AlphaFoldDB" id="E9IV04"/>
<sequence length="236" mass="26887">MVVPIFVDLQGFIVGIKFIVKKVALLKQGNVFTHYIFMNFVPWSALTKSERSCVSWLEDEIVQYPKAKHLISTAVYDENDDEAIVYVKGHEKREWLKNILDVNVKNNVVTRSQRDSKESSSASSQSLVVGLPVARRSDFKGLFTRFTSKYKNLTIYLQVSARLKISTRIEYNVNNKNKQKENETTKSSGLMPLLRVLYPEVPKYLSYFLVLRVGSCVAAGAYVLTFSLSRSKRASL</sequence>
<dbReference type="HOGENOM" id="CLU_1176731_0_0_1"/>
<evidence type="ECO:0000313" key="2">
    <source>
        <dbReference type="EMBL" id="EFZ15602.1"/>
    </source>
</evidence>
<gene>
    <name evidence="2" type="ORF">SINV_05016</name>
</gene>
<reference evidence="2" key="1">
    <citation type="journal article" date="2011" name="Proc. Natl. Acad. Sci. U.S.A.">
        <title>The genome of the fire ant Solenopsis invicta.</title>
        <authorList>
            <person name="Wurm Y."/>
            <person name="Wang J."/>
            <person name="Riba-Grognuz O."/>
            <person name="Corona M."/>
            <person name="Nygaard S."/>
            <person name="Hunt B.G."/>
            <person name="Ingram K.K."/>
            <person name="Falquet L."/>
            <person name="Nipitwattanaphon M."/>
            <person name="Gotzek D."/>
            <person name="Dijkstra M.B."/>
            <person name="Oettler J."/>
            <person name="Comtesse F."/>
            <person name="Shih C.J."/>
            <person name="Wu W.J."/>
            <person name="Yang C.C."/>
            <person name="Thomas J."/>
            <person name="Beaudoing E."/>
            <person name="Pradervand S."/>
            <person name="Flegel V."/>
            <person name="Cook E.D."/>
            <person name="Fabbretti R."/>
            <person name="Stockinger H."/>
            <person name="Long L."/>
            <person name="Farmerie W.G."/>
            <person name="Oakey J."/>
            <person name="Boomsma J.J."/>
            <person name="Pamilo P."/>
            <person name="Yi S.V."/>
            <person name="Heinze J."/>
            <person name="Goodisman M.A."/>
            <person name="Farinelli L."/>
            <person name="Harshman K."/>
            <person name="Hulo N."/>
            <person name="Cerutti L."/>
            <person name="Xenarios I."/>
            <person name="Shoemaker D."/>
            <person name="Keller L."/>
        </authorList>
    </citation>
    <scope>NUCLEOTIDE SEQUENCE [LARGE SCALE GENOMIC DNA]</scope>
</reference>
<protein>
    <submittedName>
        <fullName evidence="2">Uncharacterized protein</fullName>
    </submittedName>
</protein>
<name>E9IV04_SOLIN</name>
<accession>E9IV04</accession>
<keyword evidence="1" id="KW-0812">Transmembrane</keyword>
<proteinExistence type="predicted"/>
<feature type="transmembrane region" description="Helical" evidence="1">
    <location>
        <begin position="204"/>
        <end position="228"/>
    </location>
</feature>
<organism>
    <name type="scientific">Solenopsis invicta</name>
    <name type="common">Red imported fire ant</name>
    <name type="synonym">Solenopsis wagneri</name>
    <dbReference type="NCBI Taxonomy" id="13686"/>
    <lineage>
        <taxon>Eukaryota</taxon>
        <taxon>Metazoa</taxon>
        <taxon>Ecdysozoa</taxon>
        <taxon>Arthropoda</taxon>
        <taxon>Hexapoda</taxon>
        <taxon>Insecta</taxon>
        <taxon>Pterygota</taxon>
        <taxon>Neoptera</taxon>
        <taxon>Endopterygota</taxon>
        <taxon>Hymenoptera</taxon>
        <taxon>Apocrita</taxon>
        <taxon>Aculeata</taxon>
        <taxon>Formicoidea</taxon>
        <taxon>Formicidae</taxon>
        <taxon>Myrmicinae</taxon>
        <taxon>Solenopsis</taxon>
    </lineage>
</organism>